<dbReference type="EMBL" id="JBHSXH010000015">
    <property type="protein sequence ID" value="MFC6825399.1"/>
    <property type="molecule type" value="Genomic_DNA"/>
</dbReference>
<comment type="caution">
    <text evidence="1">The sequence shown here is derived from an EMBL/GenBank/DDBJ whole genome shotgun (WGS) entry which is preliminary data.</text>
</comment>
<evidence type="ECO:0000313" key="2">
    <source>
        <dbReference type="Proteomes" id="UP001596408"/>
    </source>
</evidence>
<reference evidence="1 2" key="1">
    <citation type="journal article" date="2019" name="Int. J. Syst. Evol. Microbiol.">
        <title>The Global Catalogue of Microorganisms (GCM) 10K type strain sequencing project: providing services to taxonomists for standard genome sequencing and annotation.</title>
        <authorList>
            <consortium name="The Broad Institute Genomics Platform"/>
            <consortium name="The Broad Institute Genome Sequencing Center for Infectious Disease"/>
            <person name="Wu L."/>
            <person name="Ma J."/>
        </authorList>
    </citation>
    <scope>NUCLEOTIDE SEQUENCE [LARGE SCALE GENOMIC DNA]</scope>
    <source>
        <strain evidence="1 2">YIM 94188</strain>
    </source>
</reference>
<dbReference type="RefSeq" id="WP_379695590.1">
    <property type="nucleotide sequence ID" value="NZ_JBHSXH010000015.1"/>
</dbReference>
<protein>
    <submittedName>
        <fullName evidence="1">Uncharacterized protein</fullName>
    </submittedName>
</protein>
<dbReference type="Proteomes" id="UP001596408">
    <property type="component" value="Unassembled WGS sequence"/>
</dbReference>
<keyword evidence="2" id="KW-1185">Reference proteome</keyword>
<sequence length="48" mass="5188">METGVLILSVALGCLAASVIDDERTATRLYRLLMAVGFLSLTYARLVT</sequence>
<organism evidence="1 2">
    <name type="scientific">Halopelagius fulvigenes</name>
    <dbReference type="NCBI Taxonomy" id="1198324"/>
    <lineage>
        <taxon>Archaea</taxon>
        <taxon>Methanobacteriati</taxon>
        <taxon>Methanobacteriota</taxon>
        <taxon>Stenosarchaea group</taxon>
        <taxon>Halobacteria</taxon>
        <taxon>Halobacteriales</taxon>
        <taxon>Haloferacaceae</taxon>
    </lineage>
</organism>
<dbReference type="AlphaFoldDB" id="A0ABD5TY35"/>
<name>A0ABD5TY35_9EURY</name>
<gene>
    <name evidence="1" type="ORF">ACFQEV_10440</name>
</gene>
<proteinExistence type="predicted"/>
<evidence type="ECO:0000313" key="1">
    <source>
        <dbReference type="EMBL" id="MFC6825399.1"/>
    </source>
</evidence>
<accession>A0ABD5TY35</accession>